<dbReference type="SUPFAM" id="SSF48208">
    <property type="entry name" value="Six-hairpin glycosidases"/>
    <property type="match status" value="1"/>
</dbReference>
<dbReference type="InterPro" id="IPR008928">
    <property type="entry name" value="6-hairpin_glycosidase_sf"/>
</dbReference>
<protein>
    <submittedName>
        <fullName evidence="3">Glycosyl hydrolase</fullName>
    </submittedName>
</protein>
<name>A0A6C0P9Q7_9BACL</name>
<comment type="similarity">
    <text evidence="2">Belongs to the glycosyl hydrolase 88 family.</text>
</comment>
<evidence type="ECO:0000313" key="4">
    <source>
        <dbReference type="Proteomes" id="UP000479114"/>
    </source>
</evidence>
<dbReference type="GO" id="GO:0052757">
    <property type="term" value="F:chondroitin hydrolase activity"/>
    <property type="evidence" value="ECO:0007669"/>
    <property type="project" value="TreeGrafter"/>
</dbReference>
<sequence>MNQTHEALQDGQTLDWLEGAWQQTAAKVTRTSKRIGSGFPHASVNGVYALEAPEWWTAGFWPGLLWLLHAEEGDASFRELAQRCEEALDPVLAEYYRLDHDMGFMWTLTSIAQYKLLGTEESKRRALIAANMLAGRFNLKGRYIRAWNPWSEEHDNSGIAIIDCAMNMPLLFWASNMTGDPRYRHVAEAHLDTVLEHFIRPDGSVYHIVRFDSVTGECVQHIGGQGYAPESAWSRGTAWALYGLTLAYHHTGKTAYLDAAKRVAHFFLAHLPADSVPHWDFRLPAGVERFRDTSAGACAASGLLLLADKVADKDAPYRPAAIRILESLYRNYGAWENENEEGLILSGTSHYPEGKNVNVPLIYGDYFFAEGLARLKGAAATFWE</sequence>
<dbReference type="InterPro" id="IPR052369">
    <property type="entry name" value="UG_Glycosaminoglycan_Hydrolase"/>
</dbReference>
<dbReference type="AlphaFoldDB" id="A0A6C0P9Q7"/>
<evidence type="ECO:0000256" key="2">
    <source>
        <dbReference type="ARBA" id="ARBA00038358"/>
    </source>
</evidence>
<reference evidence="3 4" key="1">
    <citation type="submission" date="2020-02" db="EMBL/GenBank/DDBJ databases">
        <title>Paenibacillus sp. nov., isolated from rhizosphere soil of tomato.</title>
        <authorList>
            <person name="Weon H.-Y."/>
            <person name="Lee S.A."/>
        </authorList>
    </citation>
    <scope>NUCLEOTIDE SEQUENCE [LARGE SCALE GENOMIC DNA]</scope>
    <source>
        <strain evidence="3 4">14171R-81</strain>
    </source>
</reference>
<proteinExistence type="inferred from homology"/>
<accession>A0A6C0P9Q7</accession>
<dbReference type="PANTHER" id="PTHR36845">
    <property type="entry name" value="HYDROLASE, PUTATIVE (AFU_ORTHOLOGUE AFUA_7G05090)-RELATED"/>
    <property type="match status" value="1"/>
</dbReference>
<dbReference type="KEGG" id="prz:GZH47_26455"/>
<dbReference type="Gene3D" id="1.50.10.10">
    <property type="match status" value="1"/>
</dbReference>
<keyword evidence="1 3" id="KW-0378">Hydrolase</keyword>
<organism evidence="3 4">
    <name type="scientific">Paenibacillus rhizovicinus</name>
    <dbReference type="NCBI Taxonomy" id="2704463"/>
    <lineage>
        <taxon>Bacteria</taxon>
        <taxon>Bacillati</taxon>
        <taxon>Bacillota</taxon>
        <taxon>Bacilli</taxon>
        <taxon>Bacillales</taxon>
        <taxon>Paenibacillaceae</taxon>
        <taxon>Paenibacillus</taxon>
    </lineage>
</organism>
<keyword evidence="4" id="KW-1185">Reference proteome</keyword>
<dbReference type="InterPro" id="IPR012341">
    <property type="entry name" value="6hp_glycosidase-like_sf"/>
</dbReference>
<evidence type="ECO:0000256" key="1">
    <source>
        <dbReference type="ARBA" id="ARBA00022801"/>
    </source>
</evidence>
<dbReference type="PANTHER" id="PTHR36845:SF1">
    <property type="entry name" value="HYDROLASE, PUTATIVE (AFU_ORTHOLOGUE AFUA_7G05090)-RELATED"/>
    <property type="match status" value="1"/>
</dbReference>
<evidence type="ECO:0000313" key="3">
    <source>
        <dbReference type="EMBL" id="QHW35304.1"/>
    </source>
</evidence>
<gene>
    <name evidence="3" type="ORF">GZH47_26455</name>
</gene>
<dbReference type="Proteomes" id="UP000479114">
    <property type="component" value="Chromosome"/>
</dbReference>
<dbReference type="GO" id="GO:0000272">
    <property type="term" value="P:polysaccharide catabolic process"/>
    <property type="evidence" value="ECO:0007669"/>
    <property type="project" value="TreeGrafter"/>
</dbReference>
<dbReference type="EMBL" id="CP048286">
    <property type="protein sequence ID" value="QHW35304.1"/>
    <property type="molecule type" value="Genomic_DNA"/>
</dbReference>